<dbReference type="CDD" id="cd00303">
    <property type="entry name" value="retropepsin_like"/>
    <property type="match status" value="1"/>
</dbReference>
<dbReference type="AlphaFoldDB" id="A0A6L2JXC9"/>
<dbReference type="InterPro" id="IPR057670">
    <property type="entry name" value="SH3_retrovirus"/>
</dbReference>
<accession>A0A6L2JXC9</accession>
<dbReference type="Pfam" id="PF22936">
    <property type="entry name" value="Pol_BBD"/>
    <property type="match status" value="1"/>
</dbReference>
<dbReference type="Gene3D" id="2.40.70.10">
    <property type="entry name" value="Acid Proteases"/>
    <property type="match status" value="1"/>
</dbReference>
<comment type="caution">
    <text evidence="5">The sequence shown here is derived from an EMBL/GenBank/DDBJ whole genome shotgun (WGS) entry which is preliminary data.</text>
</comment>
<evidence type="ECO:0000256" key="1">
    <source>
        <dbReference type="ARBA" id="ARBA00022750"/>
    </source>
</evidence>
<keyword evidence="1" id="KW-0645">Protease</keyword>
<dbReference type="SUPFAM" id="SSF53098">
    <property type="entry name" value="Ribonuclease H-like"/>
    <property type="match status" value="1"/>
</dbReference>
<evidence type="ECO:0000313" key="5">
    <source>
        <dbReference type="EMBL" id="GEU40505.1"/>
    </source>
</evidence>
<gene>
    <name evidence="5" type="ORF">Tci_012483</name>
</gene>
<dbReference type="InterPro" id="IPR021109">
    <property type="entry name" value="Peptidase_aspartic_dom_sf"/>
</dbReference>
<dbReference type="EMBL" id="BKCJ010001310">
    <property type="protein sequence ID" value="GEU40505.1"/>
    <property type="molecule type" value="Genomic_DNA"/>
</dbReference>
<dbReference type="GO" id="GO:0004190">
    <property type="term" value="F:aspartic-type endopeptidase activity"/>
    <property type="evidence" value="ECO:0007669"/>
    <property type="project" value="UniProtKB-KW"/>
</dbReference>
<dbReference type="Pfam" id="PF25597">
    <property type="entry name" value="SH3_retrovirus"/>
    <property type="match status" value="1"/>
</dbReference>
<dbReference type="PANTHER" id="PTHR33067:SF9">
    <property type="entry name" value="RNA-DIRECTED DNA POLYMERASE"/>
    <property type="match status" value="1"/>
</dbReference>
<evidence type="ECO:0000259" key="3">
    <source>
        <dbReference type="Pfam" id="PF22936"/>
    </source>
</evidence>
<dbReference type="InterPro" id="IPR036397">
    <property type="entry name" value="RNaseH_sf"/>
</dbReference>
<evidence type="ECO:0008006" key="6">
    <source>
        <dbReference type="Google" id="ProtNLM"/>
    </source>
</evidence>
<reference evidence="5" key="1">
    <citation type="journal article" date="2019" name="Sci. Rep.">
        <title>Draft genome of Tanacetum cinerariifolium, the natural source of mosquito coil.</title>
        <authorList>
            <person name="Yamashiro T."/>
            <person name="Shiraishi A."/>
            <person name="Satake H."/>
            <person name="Nakayama K."/>
        </authorList>
    </citation>
    <scope>NUCLEOTIDE SEQUENCE</scope>
</reference>
<dbReference type="Gene3D" id="3.30.420.10">
    <property type="entry name" value="Ribonuclease H-like superfamily/Ribonuclease H"/>
    <property type="match status" value="1"/>
</dbReference>
<feature type="domain" description="Retroviral polymerase SH3-like" evidence="4">
    <location>
        <begin position="735"/>
        <end position="779"/>
    </location>
</feature>
<sequence length="1152" mass="131321">MADNRTMAQMLQAPIEGYEDAIVVPQINANNFELKQTLINLVQSNQFTGRQDPHNHLCFFNKVTSTFRHPEDALDSAAGGNFLDKIPQECLSIIETKSKVRYSRSRVTDVRANPNDPLPSSSQSNSFDLQQIAASLEDKLDIRMNRFEKSLNDMKNSFITTTTPLKVVEEKEKLREKDDILAAKFMEIFRDLHFELSFADALVHMPKFASMFKKLLNNKDKLIELTKTPLNENCSAIVLKKPPEKLGDPGRFLIPCDFSEFDNCLALADLGASINLMPLSIWKKLRLPTLNDTKMVLELADRTISKPTSVAENVFVKVGKFYFPADFIVLDFVADPRVPLILGRLFLSIAHALIDVYEGEIILRHDDQSLTLKCEEADAFIAIDDEPILIEFDATYYDPEGDILILEELLNNDPEPPSSNQKDYFPSVHKDLKVVEPKNNHSSNDKPPEVELKELPPHLEYAFLGENEKWPVIIAKDLSVNEKSALINVQSQRRVNPKIHDVIKKEVKKLLDARLIYPISDSSWVSPVHCVPKKGDSGCSKHMTRNLKLLVNFVEKCLGTVRFGNDQFALILGYGDLVQGNFAIKRVYYVEGLNHNLFSNDIVNGLPKLRLVKDQLYSSCELGKAKRKSFKTKTTSSSKDRLQLLQMDLCGPMRVESINEKKYVLVIVDDYSRYTWTHFLRSKDETPEVFIDFLRLIQRGLHAQVLNTKCPLLEHLNRTVLSKDGTILLLRDGKNLDKMKEKGDACIFVGYATRSKGYRVYNKRTRLIIEKIYVNFDELPQMALDHNIDQVDNVMVDKDEFINIFDAPAHEIRDLSSFCIDSSNMHTFYQRHPSEHHWTRDHPLEQVLGNPSKQLEQDDDYKPMARCICLQSPPLCKNVINMKLLWKNKHDEENTVIRNKARLISKGYSQAEGIDFEESFALVARLGAEEVYVNKPDGFVDPHHPDKVYCLKKALCSLKQASSKSVHGMTACDRIDTPMATKSLDADLSETLVDQTKYRIMVGSLMYLTASRQDIVHATCYCSHYQARPTEKHLKEVKRIFRYLKNTIHIGLWYPKGTAFELTAFSNSDHAGCLDTHKSKSGVIQFLGDYGFYVDKIPMYCDSKAAITSREIQSNILARSTLMSDITSSRNMLKEKTRYEMFDSSKTGGSSK</sequence>
<keyword evidence="1" id="KW-0064">Aspartyl protease</keyword>
<feature type="region of interest" description="Disordered" evidence="2">
    <location>
        <begin position="105"/>
        <end position="126"/>
    </location>
</feature>
<organism evidence="5">
    <name type="scientific">Tanacetum cinerariifolium</name>
    <name type="common">Dalmatian daisy</name>
    <name type="synonym">Chrysanthemum cinerariifolium</name>
    <dbReference type="NCBI Taxonomy" id="118510"/>
    <lineage>
        <taxon>Eukaryota</taxon>
        <taxon>Viridiplantae</taxon>
        <taxon>Streptophyta</taxon>
        <taxon>Embryophyta</taxon>
        <taxon>Tracheophyta</taxon>
        <taxon>Spermatophyta</taxon>
        <taxon>Magnoliopsida</taxon>
        <taxon>eudicotyledons</taxon>
        <taxon>Gunneridae</taxon>
        <taxon>Pentapetalae</taxon>
        <taxon>asterids</taxon>
        <taxon>campanulids</taxon>
        <taxon>Asterales</taxon>
        <taxon>Asteraceae</taxon>
        <taxon>Asteroideae</taxon>
        <taxon>Anthemideae</taxon>
        <taxon>Anthemidinae</taxon>
        <taxon>Tanacetum</taxon>
    </lineage>
</organism>
<name>A0A6L2JXC9_TANCI</name>
<feature type="domain" description="Retrovirus-related Pol polyprotein from transposon TNT 1-94-like beta-barrel" evidence="3">
    <location>
        <begin position="536"/>
        <end position="599"/>
    </location>
</feature>
<dbReference type="Gene3D" id="3.10.10.10">
    <property type="entry name" value="HIV Type 1 Reverse Transcriptase, subunit A, domain 1"/>
    <property type="match status" value="1"/>
</dbReference>
<evidence type="ECO:0000256" key="2">
    <source>
        <dbReference type="SAM" id="MobiDB-lite"/>
    </source>
</evidence>
<dbReference type="SUPFAM" id="SSF56672">
    <property type="entry name" value="DNA/RNA polymerases"/>
    <property type="match status" value="1"/>
</dbReference>
<evidence type="ECO:0000259" key="4">
    <source>
        <dbReference type="Pfam" id="PF25597"/>
    </source>
</evidence>
<keyword evidence="1" id="KW-0378">Hydrolase</keyword>
<proteinExistence type="predicted"/>
<dbReference type="PANTHER" id="PTHR33067">
    <property type="entry name" value="RNA-DIRECTED DNA POLYMERASE-RELATED"/>
    <property type="match status" value="1"/>
</dbReference>
<dbReference type="InterPro" id="IPR012337">
    <property type="entry name" value="RNaseH-like_sf"/>
</dbReference>
<dbReference type="GO" id="GO:0003676">
    <property type="term" value="F:nucleic acid binding"/>
    <property type="evidence" value="ECO:0007669"/>
    <property type="project" value="InterPro"/>
</dbReference>
<dbReference type="InterPro" id="IPR054722">
    <property type="entry name" value="PolX-like_BBD"/>
</dbReference>
<dbReference type="InterPro" id="IPR043502">
    <property type="entry name" value="DNA/RNA_pol_sf"/>
</dbReference>
<protein>
    <recommendedName>
        <fullName evidence="6">Reverse transcriptase domain-containing protein</fullName>
    </recommendedName>
</protein>